<gene>
    <name evidence="1" type="ORF">LCGC14_1004080</name>
</gene>
<organism evidence="1">
    <name type="scientific">marine sediment metagenome</name>
    <dbReference type="NCBI Taxonomy" id="412755"/>
    <lineage>
        <taxon>unclassified sequences</taxon>
        <taxon>metagenomes</taxon>
        <taxon>ecological metagenomes</taxon>
    </lineage>
</organism>
<comment type="caution">
    <text evidence="1">The sequence shown here is derived from an EMBL/GenBank/DDBJ whole genome shotgun (WGS) entry which is preliminary data.</text>
</comment>
<reference evidence="1" key="1">
    <citation type="journal article" date="2015" name="Nature">
        <title>Complex archaea that bridge the gap between prokaryotes and eukaryotes.</title>
        <authorList>
            <person name="Spang A."/>
            <person name="Saw J.H."/>
            <person name="Jorgensen S.L."/>
            <person name="Zaremba-Niedzwiedzka K."/>
            <person name="Martijn J."/>
            <person name="Lind A.E."/>
            <person name="van Eijk R."/>
            <person name="Schleper C."/>
            <person name="Guy L."/>
            <person name="Ettema T.J."/>
        </authorList>
    </citation>
    <scope>NUCLEOTIDE SEQUENCE</scope>
</reference>
<dbReference type="EMBL" id="LAZR01003899">
    <property type="protein sequence ID" value="KKN13660.1"/>
    <property type="molecule type" value="Genomic_DNA"/>
</dbReference>
<dbReference type="AlphaFoldDB" id="A0A0F9N270"/>
<accession>A0A0F9N270</accession>
<proteinExistence type="predicted"/>
<sequence length="678" mass="74382">MSFLRNLEQRFNERVEELYGRLQAKDSADLHPIIIVRPDDPNRPQGTEGSSRLVPIRRVATDERRITAFLSSPRGVQFLLNQQLLQTGNAISETRILNPLFINLNLTPNEHFKRQLTDQTEISLGSLERSPASTPEVGLAGRLQKSTAAEATSKITGRNYGRNVISLLGSTQLVQTLMGTIGIGEQQGTLGINARPELSIGSDNQYYSVLLRKGFEPFASRELSILAGALGAAGAVGSIFGLPNIFGGLGGNTPNPIPSQTKQMRYGITDDTEAQRYLPSSITIQSPIILRPTSVRINLAGRGVNLLQAGVFASAIAGSATLRRVATGFAAATRNVNTLFSSATQQVSREAPKVSDVVSDLNDRTTRVIADDIRAGGGTPLQDIYDVDRSKSVKSALKEQATLIRRYTDEINTNEVPNRGIVGGITLEKLRSVNADREANQEAFADTVAAQEYFESLEKRPIQPGSDKQAPGYYHDTLNLITRVRNTSGILPRKDEHDVTYPQDYINVTIYDKVNDRLEPFRAILAGISETVSPEFNATQYIGRIERNIVYLGATRELSFTLYVHAWSPKELLAVWDKVNFVTGLAYPAGVSGDGYLLPPIVELTIGDFYKAQPGYFTAINHTIEDDASWEIERLDNDEEKSAQVPKTIQMQLTFAVIEKDSMVSSSPFYGFGVPLTA</sequence>
<protein>
    <submittedName>
        <fullName evidence="1">Uncharacterized protein</fullName>
    </submittedName>
</protein>
<name>A0A0F9N270_9ZZZZ</name>
<evidence type="ECO:0000313" key="1">
    <source>
        <dbReference type="EMBL" id="KKN13660.1"/>
    </source>
</evidence>